<comment type="subunit">
    <text evidence="6">Homodimer.</text>
</comment>
<keyword evidence="4 6" id="KW-0520">NAD</keyword>
<dbReference type="GO" id="GO:0016652">
    <property type="term" value="F:oxidoreductase activity, acting on NAD(P)H as acceptor"/>
    <property type="evidence" value="ECO:0007669"/>
    <property type="project" value="UniProtKB-UniRule"/>
</dbReference>
<evidence type="ECO:0000313" key="8">
    <source>
        <dbReference type="EMBL" id="GGO75829.1"/>
    </source>
</evidence>
<dbReference type="EC" id="1.6.5.-" evidence="6"/>
<dbReference type="PANTHER" id="PTHR43741">
    <property type="entry name" value="FMN-DEPENDENT NADH-AZOREDUCTASE 1"/>
    <property type="match status" value="1"/>
</dbReference>
<comment type="similarity">
    <text evidence="6">Belongs to the azoreductase type 1 family.</text>
</comment>
<comment type="caution">
    <text evidence="8">The sequence shown here is derived from an EMBL/GenBank/DDBJ whole genome shotgun (WGS) entry which is preliminary data.</text>
</comment>
<evidence type="ECO:0000256" key="3">
    <source>
        <dbReference type="ARBA" id="ARBA00023002"/>
    </source>
</evidence>
<dbReference type="EC" id="1.7.1.17" evidence="6"/>
<dbReference type="SUPFAM" id="SSF52218">
    <property type="entry name" value="Flavoproteins"/>
    <property type="match status" value="1"/>
</dbReference>
<comment type="cofactor">
    <cofactor evidence="6">
        <name>FMN</name>
        <dbReference type="ChEBI" id="CHEBI:58210"/>
    </cofactor>
    <text evidence="6">Binds 1 FMN per subunit.</text>
</comment>
<keyword evidence="1 6" id="KW-0285">Flavoprotein</keyword>
<organism evidence="8 9">
    <name type="scientific">Marinobacterium nitratireducens</name>
    <dbReference type="NCBI Taxonomy" id="518897"/>
    <lineage>
        <taxon>Bacteria</taxon>
        <taxon>Pseudomonadati</taxon>
        <taxon>Pseudomonadota</taxon>
        <taxon>Gammaproteobacteria</taxon>
        <taxon>Oceanospirillales</taxon>
        <taxon>Oceanospirillaceae</taxon>
        <taxon>Marinobacterium</taxon>
    </lineage>
</organism>
<dbReference type="InterPro" id="IPR003680">
    <property type="entry name" value="Flavodoxin_fold"/>
</dbReference>
<dbReference type="HAMAP" id="MF_01216">
    <property type="entry name" value="Azoreductase_type1"/>
    <property type="match status" value="1"/>
</dbReference>
<evidence type="ECO:0000256" key="1">
    <source>
        <dbReference type="ARBA" id="ARBA00022630"/>
    </source>
</evidence>
<reference evidence="8 9" key="1">
    <citation type="journal article" date="2014" name="Int. J. Syst. Evol. Microbiol.">
        <title>Complete genome sequence of Corynebacterium casei LMG S-19264T (=DSM 44701T), isolated from a smear-ripened cheese.</title>
        <authorList>
            <consortium name="US DOE Joint Genome Institute (JGI-PGF)"/>
            <person name="Walter F."/>
            <person name="Albersmeier A."/>
            <person name="Kalinowski J."/>
            <person name="Ruckert C."/>
        </authorList>
    </citation>
    <scope>NUCLEOTIDE SEQUENCE [LARGE SCALE GENOMIC DNA]</scope>
    <source>
        <strain evidence="8 9">CGMCC 1.7286</strain>
    </source>
</reference>
<dbReference type="GO" id="GO:0016655">
    <property type="term" value="F:oxidoreductase activity, acting on NAD(P)H, quinone or similar compound as acceptor"/>
    <property type="evidence" value="ECO:0007669"/>
    <property type="project" value="InterPro"/>
</dbReference>
<name>A0A917Z5Q1_9GAMM</name>
<dbReference type="GO" id="GO:0010181">
    <property type="term" value="F:FMN binding"/>
    <property type="evidence" value="ECO:0007669"/>
    <property type="project" value="UniProtKB-UniRule"/>
</dbReference>
<comment type="caution">
    <text evidence="6">Lacks conserved residue(s) required for the propagation of feature annotation.</text>
</comment>
<dbReference type="AlphaFoldDB" id="A0A917Z5Q1"/>
<keyword evidence="9" id="KW-1185">Reference proteome</keyword>
<comment type="catalytic activity">
    <reaction evidence="5">
        <text>N,N-dimethyl-1,4-phenylenediamine + anthranilate + 2 NAD(+) = 2-(4-dimethylaminophenyl)diazenylbenzoate + 2 NADH + 2 H(+)</text>
        <dbReference type="Rhea" id="RHEA:55872"/>
        <dbReference type="ChEBI" id="CHEBI:15378"/>
        <dbReference type="ChEBI" id="CHEBI:15783"/>
        <dbReference type="ChEBI" id="CHEBI:16567"/>
        <dbReference type="ChEBI" id="CHEBI:57540"/>
        <dbReference type="ChEBI" id="CHEBI:57945"/>
        <dbReference type="ChEBI" id="CHEBI:71579"/>
        <dbReference type="EC" id="1.7.1.17"/>
    </reaction>
    <physiologicalReaction direction="right-to-left" evidence="5">
        <dbReference type="Rhea" id="RHEA:55874"/>
    </physiologicalReaction>
</comment>
<feature type="binding site" evidence="6">
    <location>
        <position position="10"/>
    </location>
    <ligand>
        <name>FMN</name>
        <dbReference type="ChEBI" id="CHEBI:58210"/>
    </ligand>
</feature>
<comment type="function">
    <text evidence="6">Quinone reductase that provides resistance to thiol-specific stress caused by electrophilic quinones.</text>
</comment>
<dbReference type="InterPro" id="IPR029039">
    <property type="entry name" value="Flavoprotein-like_sf"/>
</dbReference>
<evidence type="ECO:0000256" key="4">
    <source>
        <dbReference type="ARBA" id="ARBA00023027"/>
    </source>
</evidence>
<dbReference type="GO" id="GO:0009055">
    <property type="term" value="F:electron transfer activity"/>
    <property type="evidence" value="ECO:0007669"/>
    <property type="project" value="UniProtKB-UniRule"/>
</dbReference>
<proteinExistence type="inferred from homology"/>
<keyword evidence="3 6" id="KW-0560">Oxidoreductase</keyword>
<evidence type="ECO:0000259" key="7">
    <source>
        <dbReference type="Pfam" id="PF02525"/>
    </source>
</evidence>
<keyword evidence="2 6" id="KW-0288">FMN</keyword>
<comment type="catalytic activity">
    <reaction evidence="6">
        <text>2 a quinone + NADH + H(+) = 2 a 1,4-benzosemiquinone + NAD(+)</text>
        <dbReference type="Rhea" id="RHEA:65952"/>
        <dbReference type="ChEBI" id="CHEBI:15378"/>
        <dbReference type="ChEBI" id="CHEBI:57540"/>
        <dbReference type="ChEBI" id="CHEBI:57945"/>
        <dbReference type="ChEBI" id="CHEBI:132124"/>
        <dbReference type="ChEBI" id="CHEBI:134225"/>
    </reaction>
</comment>
<dbReference type="Pfam" id="PF02525">
    <property type="entry name" value="Flavodoxin_2"/>
    <property type="match status" value="1"/>
</dbReference>
<dbReference type="EMBL" id="BMLT01000001">
    <property type="protein sequence ID" value="GGO75829.1"/>
    <property type="molecule type" value="Genomic_DNA"/>
</dbReference>
<gene>
    <name evidence="6 8" type="primary">azoR</name>
    <name evidence="8" type="ORF">GCM10011348_01550</name>
</gene>
<dbReference type="Proteomes" id="UP000599578">
    <property type="component" value="Unassembled WGS sequence"/>
</dbReference>
<comment type="function">
    <text evidence="6">Also exhibits azoreductase activity. Catalyzes the reductive cleavage of the azo bond in aromatic azo compounds to the corresponding amines.</text>
</comment>
<evidence type="ECO:0000256" key="2">
    <source>
        <dbReference type="ARBA" id="ARBA00022643"/>
    </source>
</evidence>
<dbReference type="InterPro" id="IPR023048">
    <property type="entry name" value="NADH:quinone_OxRdtase_FMN_depd"/>
</dbReference>
<protein>
    <recommendedName>
        <fullName evidence="6">FMN dependent NADH:quinone oxidoreductase</fullName>
        <ecNumber evidence="6">1.6.5.-</ecNumber>
    </recommendedName>
    <alternativeName>
        <fullName evidence="6">Azo-dye reductase</fullName>
    </alternativeName>
    <alternativeName>
        <fullName evidence="6">FMN-dependent NADH-azo compound oxidoreductase</fullName>
    </alternativeName>
    <alternativeName>
        <fullName evidence="6">FMN-dependent NADH-azoreductase</fullName>
        <ecNumber evidence="6">1.7.1.17</ecNumber>
    </alternativeName>
</protein>
<evidence type="ECO:0000256" key="6">
    <source>
        <dbReference type="HAMAP-Rule" id="MF_01216"/>
    </source>
</evidence>
<dbReference type="Gene3D" id="3.40.50.360">
    <property type="match status" value="1"/>
</dbReference>
<evidence type="ECO:0000256" key="5">
    <source>
        <dbReference type="ARBA" id="ARBA00048542"/>
    </source>
</evidence>
<sequence length="196" mass="21258">MTKALVIQSSALNEGSNTRYLTAKLIERLGRDEQLEVTSRDLAAEPLPHLDESLLGAFFTPDEQRTPEQRAAVATSDRLVAELQAHDVLVIAAPMYNFGVPSTLKAYLDHIARAGITFKYTEQGPVGLVEGKKAYIVAATGGVHAGTPRDFVAPYLRTFLGFIGIDNVEVIQAEGMSMSDQKETSIGLALEAIERI</sequence>
<dbReference type="InterPro" id="IPR050104">
    <property type="entry name" value="FMN-dep_NADH:Q_OxRdtase_AzoR1"/>
</dbReference>
<dbReference type="PANTHER" id="PTHR43741:SF2">
    <property type="entry name" value="FMN-DEPENDENT NADH:QUINONE OXIDOREDUCTASE"/>
    <property type="match status" value="1"/>
</dbReference>
<dbReference type="RefSeq" id="WP_188857374.1">
    <property type="nucleotide sequence ID" value="NZ_BMLT01000001.1"/>
</dbReference>
<feature type="binding site" evidence="6">
    <location>
        <begin position="95"/>
        <end position="98"/>
    </location>
    <ligand>
        <name>FMN</name>
        <dbReference type="ChEBI" id="CHEBI:58210"/>
    </ligand>
</feature>
<accession>A0A917Z5Q1</accession>
<evidence type="ECO:0000313" key="9">
    <source>
        <dbReference type="Proteomes" id="UP000599578"/>
    </source>
</evidence>
<feature type="domain" description="Flavodoxin-like fold" evidence="7">
    <location>
        <begin position="3"/>
        <end position="194"/>
    </location>
</feature>